<keyword evidence="6" id="KW-0521">NADP</keyword>
<reference evidence="9" key="1">
    <citation type="submission" date="2016-11" db="EMBL/GenBank/DDBJ databases">
        <authorList>
            <person name="Varghese N."/>
            <person name="Submissions S."/>
        </authorList>
    </citation>
    <scope>NUCLEOTIDE SEQUENCE [LARGE SCALE GENOMIC DNA]</scope>
    <source>
        <strain evidence="9">DSM 22638</strain>
    </source>
</reference>
<comment type="function">
    <text evidence="6">Catalyzes the reduction of dTDP-6-deoxy-L-lyxo-4-hexulose to yield dTDP-L-rhamnose.</text>
</comment>
<evidence type="ECO:0000256" key="5">
    <source>
        <dbReference type="ARBA" id="ARBA00048200"/>
    </source>
</evidence>
<feature type="domain" description="RmlD-like substrate binding" evidence="7">
    <location>
        <begin position="1"/>
        <end position="284"/>
    </location>
</feature>
<dbReference type="STRING" id="570519.SAMN04488116_2121"/>
<evidence type="ECO:0000256" key="6">
    <source>
        <dbReference type="RuleBase" id="RU364082"/>
    </source>
</evidence>
<gene>
    <name evidence="8" type="ORF">SAMN04488116_2121</name>
</gene>
<dbReference type="PANTHER" id="PTHR10491">
    <property type="entry name" value="DTDP-4-DEHYDRORHAMNOSE REDUCTASE"/>
    <property type="match status" value="1"/>
</dbReference>
<name>A0A1M5LW35_9FLAO</name>
<evidence type="ECO:0000256" key="3">
    <source>
        <dbReference type="ARBA" id="ARBA00012929"/>
    </source>
</evidence>
<dbReference type="AlphaFoldDB" id="A0A1M5LW35"/>
<dbReference type="InterPro" id="IPR036291">
    <property type="entry name" value="NAD(P)-bd_dom_sf"/>
</dbReference>
<evidence type="ECO:0000256" key="1">
    <source>
        <dbReference type="ARBA" id="ARBA00004781"/>
    </source>
</evidence>
<comment type="catalytic activity">
    <reaction evidence="5">
        <text>dTDP-beta-L-rhamnose + NADP(+) = dTDP-4-dehydro-beta-L-rhamnose + NADPH + H(+)</text>
        <dbReference type="Rhea" id="RHEA:21796"/>
        <dbReference type="ChEBI" id="CHEBI:15378"/>
        <dbReference type="ChEBI" id="CHEBI:57510"/>
        <dbReference type="ChEBI" id="CHEBI:57783"/>
        <dbReference type="ChEBI" id="CHEBI:58349"/>
        <dbReference type="ChEBI" id="CHEBI:62830"/>
        <dbReference type="EC" id="1.1.1.133"/>
    </reaction>
</comment>
<dbReference type="PANTHER" id="PTHR10491:SF4">
    <property type="entry name" value="METHIONINE ADENOSYLTRANSFERASE 2 SUBUNIT BETA"/>
    <property type="match status" value="1"/>
</dbReference>
<dbReference type="Gene3D" id="3.90.25.10">
    <property type="entry name" value="UDP-galactose 4-epimerase, domain 1"/>
    <property type="match status" value="1"/>
</dbReference>
<dbReference type="NCBIfam" id="TIGR01214">
    <property type="entry name" value="rmlD"/>
    <property type="match status" value="1"/>
</dbReference>
<accession>A0A1M5LW35</accession>
<dbReference type="EC" id="1.1.1.133" evidence="3 6"/>
<dbReference type="OrthoDB" id="9803892at2"/>
<keyword evidence="9" id="KW-1185">Reference proteome</keyword>
<evidence type="ECO:0000256" key="2">
    <source>
        <dbReference type="ARBA" id="ARBA00010944"/>
    </source>
</evidence>
<dbReference type="GO" id="GO:0008831">
    <property type="term" value="F:dTDP-4-dehydrorhamnose reductase activity"/>
    <property type="evidence" value="ECO:0007669"/>
    <property type="project" value="UniProtKB-EC"/>
</dbReference>
<dbReference type="GO" id="GO:0019305">
    <property type="term" value="P:dTDP-rhamnose biosynthetic process"/>
    <property type="evidence" value="ECO:0007669"/>
    <property type="project" value="UniProtKB-UniPathway"/>
</dbReference>
<dbReference type="GO" id="GO:0005829">
    <property type="term" value="C:cytosol"/>
    <property type="evidence" value="ECO:0007669"/>
    <property type="project" value="TreeGrafter"/>
</dbReference>
<dbReference type="SUPFAM" id="SSF51735">
    <property type="entry name" value="NAD(P)-binding Rossmann-fold domains"/>
    <property type="match status" value="1"/>
</dbReference>
<dbReference type="Proteomes" id="UP000184532">
    <property type="component" value="Unassembled WGS sequence"/>
</dbReference>
<evidence type="ECO:0000313" key="8">
    <source>
        <dbReference type="EMBL" id="SHG69216.1"/>
    </source>
</evidence>
<comment type="similarity">
    <text evidence="2 6">Belongs to the dTDP-4-dehydrorhamnose reductase family.</text>
</comment>
<dbReference type="CDD" id="cd05254">
    <property type="entry name" value="dTDP_HR_like_SDR_e"/>
    <property type="match status" value="1"/>
</dbReference>
<sequence>MKILVTGASGQLGSTFKALESKGLANELDFDFKSASELDITDFDAVRNVLVASNYAYCINCAAYTNVDKAESENDLAYQVNVTGARNLAMNCNESNTILIHISTDFVFDGFLNTPYLEEDIARPIGFYGDTKYKGERAIVGNLEEHFIIRTSWLYSEFGHNFMKTMVRLGTERDELAVIYDQVGTPTYALDLAQVVLHIINAHSIDYGVYHYSNEGVSSWYDFAKTIFDLYNLDVDLKPIRSEEFPTPAERPKFSVLDKSKIKNTFNLQIPHWKDSLAVALNAYSKIKID</sequence>
<protein>
    <recommendedName>
        <fullName evidence="4 6">dTDP-4-dehydrorhamnose reductase</fullName>
        <ecNumber evidence="3 6">1.1.1.133</ecNumber>
    </recommendedName>
</protein>
<dbReference type="InterPro" id="IPR005913">
    <property type="entry name" value="dTDP_dehydrorham_reduct"/>
</dbReference>
<dbReference type="RefSeq" id="WP_073179278.1">
    <property type="nucleotide sequence ID" value="NZ_FQWL01000003.1"/>
</dbReference>
<evidence type="ECO:0000259" key="7">
    <source>
        <dbReference type="Pfam" id="PF04321"/>
    </source>
</evidence>
<proteinExistence type="inferred from homology"/>
<dbReference type="EMBL" id="FQWL01000003">
    <property type="protein sequence ID" value="SHG69216.1"/>
    <property type="molecule type" value="Genomic_DNA"/>
</dbReference>
<organism evidence="8 9">
    <name type="scientific">Flagellimonas flava</name>
    <dbReference type="NCBI Taxonomy" id="570519"/>
    <lineage>
        <taxon>Bacteria</taxon>
        <taxon>Pseudomonadati</taxon>
        <taxon>Bacteroidota</taxon>
        <taxon>Flavobacteriia</taxon>
        <taxon>Flavobacteriales</taxon>
        <taxon>Flavobacteriaceae</taxon>
        <taxon>Flagellimonas</taxon>
    </lineage>
</organism>
<dbReference type="InterPro" id="IPR029903">
    <property type="entry name" value="RmlD-like-bd"/>
</dbReference>
<keyword evidence="6" id="KW-0560">Oxidoreductase</keyword>
<dbReference type="Pfam" id="PF04321">
    <property type="entry name" value="RmlD_sub_bind"/>
    <property type="match status" value="1"/>
</dbReference>
<dbReference type="UniPathway" id="UPA00124"/>
<evidence type="ECO:0000313" key="9">
    <source>
        <dbReference type="Proteomes" id="UP000184532"/>
    </source>
</evidence>
<dbReference type="Gene3D" id="3.40.50.720">
    <property type="entry name" value="NAD(P)-binding Rossmann-like Domain"/>
    <property type="match status" value="1"/>
</dbReference>
<evidence type="ECO:0000256" key="4">
    <source>
        <dbReference type="ARBA" id="ARBA00017099"/>
    </source>
</evidence>
<comment type="pathway">
    <text evidence="1 6">Carbohydrate biosynthesis; dTDP-L-rhamnose biosynthesis.</text>
</comment>